<feature type="region of interest" description="Disordered" evidence="1">
    <location>
        <begin position="35"/>
        <end position="56"/>
    </location>
</feature>
<dbReference type="AlphaFoldDB" id="A6IW97"/>
<evidence type="ECO:0000313" key="2">
    <source>
        <dbReference type="EMBL" id="EDM08975.1"/>
    </source>
</evidence>
<reference evidence="2 3" key="1">
    <citation type="submission" date="2005-09" db="EMBL/GenBank/DDBJ databases">
        <authorList>
            <person name="Mural R.J."/>
            <person name="Li P.W."/>
            <person name="Adams M.D."/>
            <person name="Amanatides P.G."/>
            <person name="Baden-Tillson H."/>
            <person name="Barnstead M."/>
            <person name="Chin S.H."/>
            <person name="Dew I."/>
            <person name="Evans C.A."/>
            <person name="Ferriera S."/>
            <person name="Flanigan M."/>
            <person name="Fosler C."/>
            <person name="Glodek A."/>
            <person name="Gu Z."/>
            <person name="Holt R.A."/>
            <person name="Jennings D."/>
            <person name="Kraft C.L."/>
            <person name="Lu F."/>
            <person name="Nguyen T."/>
            <person name="Nusskern D.R."/>
            <person name="Pfannkoch C.M."/>
            <person name="Sitter C."/>
            <person name="Sutton G.G."/>
            <person name="Venter J.C."/>
            <person name="Wang Z."/>
            <person name="Woodage T."/>
            <person name="Zheng X.H."/>
            <person name="Zhong F."/>
        </authorList>
    </citation>
    <scope>NUCLEOTIDE SEQUENCE [LARGE SCALE GENOMIC DNA]</scope>
    <source>
        <strain>BN</strain>
        <strain evidence="3">Sprague-Dawley</strain>
    </source>
</reference>
<dbReference type="EMBL" id="CH473970">
    <property type="protein sequence ID" value="EDM08975.1"/>
    <property type="molecule type" value="Genomic_DNA"/>
</dbReference>
<organism evidence="2 3">
    <name type="scientific">Rattus norvegicus</name>
    <name type="common">Rat</name>
    <dbReference type="NCBI Taxonomy" id="10116"/>
    <lineage>
        <taxon>Eukaryota</taxon>
        <taxon>Metazoa</taxon>
        <taxon>Chordata</taxon>
        <taxon>Craniata</taxon>
        <taxon>Vertebrata</taxon>
        <taxon>Euteleostomi</taxon>
        <taxon>Mammalia</taxon>
        <taxon>Eutheria</taxon>
        <taxon>Euarchontoglires</taxon>
        <taxon>Glires</taxon>
        <taxon>Rodentia</taxon>
        <taxon>Myomorpha</taxon>
        <taxon>Muroidea</taxon>
        <taxon>Muridae</taxon>
        <taxon>Murinae</taxon>
        <taxon>Rattus</taxon>
    </lineage>
</organism>
<accession>A6IW97</accession>
<dbReference type="Proteomes" id="UP000234681">
    <property type="component" value="Chromosome 16"/>
</dbReference>
<sequence>MLLSSKILQLGRRHYGDLQQEIRKPHTLLPLSTEIRESKATMSSEATDADVDDYSA</sequence>
<feature type="compositionally biased region" description="Acidic residues" evidence="1">
    <location>
        <begin position="47"/>
        <end position="56"/>
    </location>
</feature>
<name>A6IW97_RAT</name>
<evidence type="ECO:0000313" key="3">
    <source>
        <dbReference type="Proteomes" id="UP000234681"/>
    </source>
</evidence>
<protein>
    <submittedName>
        <fullName evidence="2">RCG42987</fullName>
    </submittedName>
</protein>
<gene>
    <name evidence="2" type="ORF">rCG_42987</name>
</gene>
<proteinExistence type="predicted"/>
<evidence type="ECO:0000256" key="1">
    <source>
        <dbReference type="SAM" id="MobiDB-lite"/>
    </source>
</evidence>